<reference evidence="2 3" key="1">
    <citation type="journal article" date="2024" name="bioRxiv">
        <title>A reference genome for Trichogramma kaykai: A tiny desert-dwelling parasitoid wasp with competing sex-ratio distorters.</title>
        <authorList>
            <person name="Culotta J."/>
            <person name="Lindsey A.R."/>
        </authorList>
    </citation>
    <scope>NUCLEOTIDE SEQUENCE [LARGE SCALE GENOMIC DNA]</scope>
    <source>
        <strain evidence="2 3">KSX58</strain>
    </source>
</reference>
<organism evidence="2 3">
    <name type="scientific">Trichogramma kaykai</name>
    <dbReference type="NCBI Taxonomy" id="54128"/>
    <lineage>
        <taxon>Eukaryota</taxon>
        <taxon>Metazoa</taxon>
        <taxon>Ecdysozoa</taxon>
        <taxon>Arthropoda</taxon>
        <taxon>Hexapoda</taxon>
        <taxon>Insecta</taxon>
        <taxon>Pterygota</taxon>
        <taxon>Neoptera</taxon>
        <taxon>Endopterygota</taxon>
        <taxon>Hymenoptera</taxon>
        <taxon>Apocrita</taxon>
        <taxon>Proctotrupomorpha</taxon>
        <taxon>Chalcidoidea</taxon>
        <taxon>Trichogrammatidae</taxon>
        <taxon>Trichogramma</taxon>
    </lineage>
</organism>
<feature type="compositionally biased region" description="Low complexity" evidence="1">
    <location>
        <begin position="15"/>
        <end position="32"/>
    </location>
</feature>
<dbReference type="EMBL" id="JBJJXI010000107">
    <property type="protein sequence ID" value="KAL3392008.1"/>
    <property type="molecule type" value="Genomic_DNA"/>
</dbReference>
<evidence type="ECO:0000256" key="1">
    <source>
        <dbReference type="SAM" id="MobiDB-lite"/>
    </source>
</evidence>
<feature type="compositionally biased region" description="Basic and acidic residues" evidence="1">
    <location>
        <begin position="33"/>
        <end position="46"/>
    </location>
</feature>
<gene>
    <name evidence="2" type="ORF">TKK_013338</name>
</gene>
<sequence length="140" mass="15597">MCVSSATTNTDQEASQTTSNDSSSNNNSSDTSVTDHRHVAAVESSEKIQTTKSGLTKAKEKYMRLHDKMLEQERELARKRAAEADSRLEAKLRRHDVWACGRRAAASIAARLGARIDACKDHKIYKSVQSLDIDIYSRAR</sequence>
<feature type="region of interest" description="Disordered" evidence="1">
    <location>
        <begin position="1"/>
        <end position="55"/>
    </location>
</feature>
<dbReference type="Proteomes" id="UP001627154">
    <property type="component" value="Unassembled WGS sequence"/>
</dbReference>
<dbReference type="AlphaFoldDB" id="A0ABD2WGB1"/>
<protein>
    <submittedName>
        <fullName evidence="2">Uncharacterized protein</fullName>
    </submittedName>
</protein>
<evidence type="ECO:0000313" key="2">
    <source>
        <dbReference type="EMBL" id="KAL3392008.1"/>
    </source>
</evidence>
<feature type="compositionally biased region" description="Polar residues" evidence="1">
    <location>
        <begin position="1"/>
        <end position="14"/>
    </location>
</feature>
<keyword evidence="3" id="KW-1185">Reference proteome</keyword>
<name>A0ABD2WGB1_9HYME</name>
<evidence type="ECO:0000313" key="3">
    <source>
        <dbReference type="Proteomes" id="UP001627154"/>
    </source>
</evidence>
<comment type="caution">
    <text evidence="2">The sequence shown here is derived from an EMBL/GenBank/DDBJ whole genome shotgun (WGS) entry which is preliminary data.</text>
</comment>
<proteinExistence type="predicted"/>
<accession>A0ABD2WGB1</accession>